<organism evidence="2 3">
    <name type="scientific">Sphingobacterium spiritivorum</name>
    <name type="common">Flavobacterium spiritivorum</name>
    <dbReference type="NCBI Taxonomy" id="258"/>
    <lineage>
        <taxon>Bacteria</taxon>
        <taxon>Pseudomonadati</taxon>
        <taxon>Bacteroidota</taxon>
        <taxon>Sphingobacteriia</taxon>
        <taxon>Sphingobacteriales</taxon>
        <taxon>Sphingobacteriaceae</taxon>
        <taxon>Sphingobacterium</taxon>
    </lineage>
</organism>
<keyword evidence="1" id="KW-0175">Coiled coil</keyword>
<evidence type="ECO:0008006" key="4">
    <source>
        <dbReference type="Google" id="ProtNLM"/>
    </source>
</evidence>
<dbReference type="PROSITE" id="PS51257">
    <property type="entry name" value="PROKAR_LIPOPROTEIN"/>
    <property type="match status" value="1"/>
</dbReference>
<dbReference type="RefSeq" id="WP_115170968.1">
    <property type="nucleotide sequence ID" value="NZ_UGYW01000002.1"/>
</dbReference>
<reference evidence="2 3" key="1">
    <citation type="submission" date="2018-06" db="EMBL/GenBank/DDBJ databases">
        <authorList>
            <consortium name="Pathogen Informatics"/>
            <person name="Doyle S."/>
        </authorList>
    </citation>
    <scope>NUCLEOTIDE SEQUENCE [LARGE SCALE GENOMIC DNA]</scope>
    <source>
        <strain evidence="2 3">NCTC11388</strain>
    </source>
</reference>
<evidence type="ECO:0000313" key="3">
    <source>
        <dbReference type="Proteomes" id="UP000254893"/>
    </source>
</evidence>
<name>A0A380CPI5_SPHSI</name>
<dbReference type="AlphaFoldDB" id="A0A380CPI5"/>
<accession>A0A380CPI5</accession>
<evidence type="ECO:0000313" key="2">
    <source>
        <dbReference type="EMBL" id="SUJ24356.1"/>
    </source>
</evidence>
<gene>
    <name evidence="2" type="ORF">NCTC11388_03502</name>
</gene>
<protein>
    <recommendedName>
        <fullName evidence="4">DUF4369 domain-containing protein</fullName>
    </recommendedName>
</protein>
<sequence length="270" mass="31671">MKKLTFAGILLLLSIFLSCKQDRQKVTLVFDNPLIDSCTVDIYHYISGEKLYSTSFTNLTGEWVLDSLPTDMYVLSISWQRMYIPHHMYRSTRNKQDLNEQFILTKNLYLNPVQERTYKVSLQPSLDREKIELTEQPTLSLLPNDCKDCALAEKYWRIYENDKQAKKNNIDALQNKMAEAVNNADYIQAGELNKQIQAESQSGNNSADMERNLKQMIQQNNENPVTSFFVFHELYLYRDFAAYKSSFDQLTANALNSKYYHMIRKQYEKL</sequence>
<feature type="coiled-coil region" evidence="1">
    <location>
        <begin position="156"/>
        <end position="183"/>
    </location>
</feature>
<proteinExistence type="predicted"/>
<dbReference type="EMBL" id="UGYW01000002">
    <property type="protein sequence ID" value="SUJ24356.1"/>
    <property type="molecule type" value="Genomic_DNA"/>
</dbReference>
<dbReference type="Proteomes" id="UP000254893">
    <property type="component" value="Unassembled WGS sequence"/>
</dbReference>
<evidence type="ECO:0000256" key="1">
    <source>
        <dbReference type="SAM" id="Coils"/>
    </source>
</evidence>